<organism evidence="2 3">
    <name type="scientific">Paraburkholderia lacunae</name>
    <dbReference type="NCBI Taxonomy" id="2211104"/>
    <lineage>
        <taxon>Bacteria</taxon>
        <taxon>Pseudomonadati</taxon>
        <taxon>Pseudomonadota</taxon>
        <taxon>Betaproteobacteria</taxon>
        <taxon>Burkholderiales</taxon>
        <taxon>Burkholderiaceae</taxon>
        <taxon>Paraburkholderia</taxon>
    </lineage>
</organism>
<feature type="compositionally biased region" description="Basic and acidic residues" evidence="1">
    <location>
        <begin position="151"/>
        <end position="162"/>
    </location>
</feature>
<name>A0A370MYX2_9BURK</name>
<feature type="region of interest" description="Disordered" evidence="1">
    <location>
        <begin position="132"/>
        <end position="162"/>
    </location>
</feature>
<keyword evidence="3" id="KW-1185">Reference proteome</keyword>
<accession>A0A370MYX2</accession>
<protein>
    <submittedName>
        <fullName evidence="2">Uncharacterized protein</fullName>
    </submittedName>
</protein>
<dbReference type="RefSeq" id="WP_133300416.1">
    <property type="nucleotide sequence ID" value="NZ_QHKS01000033.1"/>
</dbReference>
<sequence>MNDELDGGNETAKDFIVALRRLQAGEPTNEDLQGRLADGKLRINIATVALESGHSRRLIGHDDCPFPETRSAILLAVTGDPEVKKETLKQEIARLRNANSELRDKLDVMATSNAELLIRFDMAMEGFYPDGRPLRRATKGQRMKAMSIVSNKEKGDKPRSQG</sequence>
<reference evidence="3" key="1">
    <citation type="submission" date="2018-05" db="EMBL/GenBank/DDBJ databases">
        <authorList>
            <person name="Feng T."/>
        </authorList>
    </citation>
    <scope>NUCLEOTIDE SEQUENCE [LARGE SCALE GENOMIC DNA]</scope>
    <source>
        <strain evidence="3">S27</strain>
    </source>
</reference>
<dbReference type="Proteomes" id="UP000254875">
    <property type="component" value="Unassembled WGS sequence"/>
</dbReference>
<proteinExistence type="predicted"/>
<evidence type="ECO:0000256" key="1">
    <source>
        <dbReference type="SAM" id="MobiDB-lite"/>
    </source>
</evidence>
<evidence type="ECO:0000313" key="3">
    <source>
        <dbReference type="Proteomes" id="UP000254875"/>
    </source>
</evidence>
<dbReference type="EMBL" id="QHKS01000033">
    <property type="protein sequence ID" value="RDJ98522.1"/>
    <property type="molecule type" value="Genomic_DNA"/>
</dbReference>
<dbReference type="AlphaFoldDB" id="A0A370MYX2"/>
<comment type="caution">
    <text evidence="2">The sequence shown here is derived from an EMBL/GenBank/DDBJ whole genome shotgun (WGS) entry which is preliminary data.</text>
</comment>
<dbReference type="OrthoDB" id="5956787at2"/>
<evidence type="ECO:0000313" key="2">
    <source>
        <dbReference type="EMBL" id="RDJ98522.1"/>
    </source>
</evidence>
<gene>
    <name evidence="2" type="ORF">DLM46_32865</name>
</gene>